<feature type="region of interest" description="Disordered" evidence="2">
    <location>
        <begin position="250"/>
        <end position="280"/>
    </location>
</feature>
<gene>
    <name evidence="3" type="ORF">HYH03_010198</name>
</gene>
<dbReference type="PANTHER" id="PTHR31360">
    <property type="match status" value="1"/>
</dbReference>
<feature type="compositionally biased region" description="Basic and acidic residues" evidence="2">
    <location>
        <begin position="269"/>
        <end position="279"/>
    </location>
</feature>
<feature type="compositionally biased region" description="Gly residues" evidence="2">
    <location>
        <begin position="379"/>
        <end position="399"/>
    </location>
</feature>
<evidence type="ECO:0000313" key="4">
    <source>
        <dbReference type="Proteomes" id="UP000612055"/>
    </source>
</evidence>
<proteinExistence type="inferred from homology"/>
<evidence type="ECO:0000313" key="3">
    <source>
        <dbReference type="EMBL" id="KAG2491407.1"/>
    </source>
</evidence>
<organism evidence="3 4">
    <name type="scientific">Edaphochlamys debaryana</name>
    <dbReference type="NCBI Taxonomy" id="47281"/>
    <lineage>
        <taxon>Eukaryota</taxon>
        <taxon>Viridiplantae</taxon>
        <taxon>Chlorophyta</taxon>
        <taxon>core chlorophytes</taxon>
        <taxon>Chlorophyceae</taxon>
        <taxon>CS clade</taxon>
        <taxon>Chlamydomonadales</taxon>
        <taxon>Chlamydomonadales incertae sedis</taxon>
        <taxon>Edaphochlamys</taxon>
    </lineage>
</organism>
<feature type="compositionally biased region" description="Low complexity" evidence="2">
    <location>
        <begin position="303"/>
        <end position="332"/>
    </location>
</feature>
<feature type="region of interest" description="Disordered" evidence="2">
    <location>
        <begin position="1"/>
        <end position="79"/>
    </location>
</feature>
<dbReference type="InterPro" id="IPR010686">
    <property type="entry name" value="OBAP-like"/>
</dbReference>
<dbReference type="PANTHER" id="PTHR31360:SF0">
    <property type="entry name" value="OIL BODY-ASSOCIATED PROTEIN 1B"/>
    <property type="match status" value="1"/>
</dbReference>
<name>A0A835XXF2_9CHLO</name>
<feature type="region of interest" description="Disordered" evidence="2">
    <location>
        <begin position="293"/>
        <end position="399"/>
    </location>
</feature>
<protein>
    <recommendedName>
        <fullName evidence="5">DUF1264-domain-containing protein</fullName>
    </recommendedName>
</protein>
<evidence type="ECO:0000256" key="2">
    <source>
        <dbReference type="SAM" id="MobiDB-lite"/>
    </source>
</evidence>
<keyword evidence="4" id="KW-1185">Reference proteome</keyword>
<feature type="compositionally biased region" description="Gly residues" evidence="2">
    <location>
        <begin position="333"/>
        <end position="359"/>
    </location>
</feature>
<comment type="similarity">
    <text evidence="1">Belongs to the OBAP family.</text>
</comment>
<dbReference type="Proteomes" id="UP000612055">
    <property type="component" value="Unassembled WGS sequence"/>
</dbReference>
<accession>A0A835XXF2</accession>
<reference evidence="3" key="1">
    <citation type="journal article" date="2020" name="bioRxiv">
        <title>Comparative genomics of Chlamydomonas.</title>
        <authorList>
            <person name="Craig R.J."/>
            <person name="Hasan A.R."/>
            <person name="Ness R.W."/>
            <person name="Keightley P.D."/>
        </authorList>
    </citation>
    <scope>NUCLEOTIDE SEQUENCE</scope>
    <source>
        <strain evidence="3">CCAP 11/70</strain>
    </source>
</reference>
<dbReference type="Pfam" id="PF06884">
    <property type="entry name" value="DUF1264"/>
    <property type="match status" value="1"/>
</dbReference>
<dbReference type="EMBL" id="JAEHOE010000053">
    <property type="protein sequence ID" value="KAG2491407.1"/>
    <property type="molecule type" value="Genomic_DNA"/>
</dbReference>
<feature type="compositionally biased region" description="Gly residues" evidence="2">
    <location>
        <begin position="57"/>
        <end position="67"/>
    </location>
</feature>
<feature type="compositionally biased region" description="Low complexity" evidence="2">
    <location>
        <begin position="30"/>
        <end position="43"/>
    </location>
</feature>
<comment type="caution">
    <text evidence="3">The sequence shown here is derived from an EMBL/GenBank/DDBJ whole genome shotgun (WGS) entry which is preliminary data.</text>
</comment>
<dbReference type="OrthoDB" id="1901244at2759"/>
<evidence type="ECO:0008006" key="5">
    <source>
        <dbReference type="Google" id="ProtNLM"/>
    </source>
</evidence>
<evidence type="ECO:0000256" key="1">
    <source>
        <dbReference type="ARBA" id="ARBA00009740"/>
    </source>
</evidence>
<dbReference type="AlphaFoldDB" id="A0A835XXF2"/>
<sequence length="399" mass="40979">MSSTEPLDLGPGTCPVLGPPGCLRAAAGTPSSERAGSASAAATPVPPPASPAEERGGTGAAGDGASSGGPPLPDDPVHEPMHLITAALDAGCSLLQSRGPVGKIHQHVCAFHMYSHDATRPVRAHHYCAHRGEEMRQCVLYDSSEPNARLIGLEYIISRRLYESLPPEERRYWHSHVYEVKSGMLVAPGVPGPAEDADMRQVINTYGKIWHTWQVDRGDPLPLGPPQLMMAYTADGQLPPDVLASRDRAMGVDSQQVRHRRRHMAADPPEPHPDADHPWRTGRAWQCVMQEVDFRRPPPPPAAASSAPSSAPALGSGSAPPGAAASVAQGAETGQGGSGGAMQGEEGPGPLGGDRGVMVGGALPLPTGGAGEAMDSLRPGGGGESGGAAAGGPAGEGQA</sequence>